<protein>
    <submittedName>
        <fullName evidence="1">RCG62382</fullName>
    </submittedName>
</protein>
<name>A6HC25_RAT</name>
<sequence>MNPAFNYHLCENVTSRMRKPSFLGYPDVEDCKVILAFELLWNSQTEAFPPRAGQRGTAKQACLRTQEAKKVSTSL</sequence>
<dbReference type="Proteomes" id="UP000234681">
    <property type="component" value="Chromosome 6"/>
</dbReference>
<evidence type="ECO:0000313" key="1">
    <source>
        <dbReference type="EMBL" id="EDM03580.1"/>
    </source>
</evidence>
<accession>A6HC25</accession>
<proteinExistence type="predicted"/>
<reference evidence="2" key="1">
    <citation type="submission" date="2005-09" db="EMBL/GenBank/DDBJ databases">
        <authorList>
            <person name="Mural R.J."/>
            <person name="Li P.W."/>
            <person name="Adams M.D."/>
            <person name="Amanatides P.G."/>
            <person name="Baden-Tillson H."/>
            <person name="Barnstead M."/>
            <person name="Chin S.H."/>
            <person name="Dew I."/>
            <person name="Evans C.A."/>
            <person name="Ferriera S."/>
            <person name="Flanigan M."/>
            <person name="Fosler C."/>
            <person name="Glodek A."/>
            <person name="Gu Z."/>
            <person name="Holt R.A."/>
            <person name="Jennings D."/>
            <person name="Kraft C.L."/>
            <person name="Lu F."/>
            <person name="Nguyen T."/>
            <person name="Nusskern D.R."/>
            <person name="Pfannkoch C.M."/>
            <person name="Sitter C."/>
            <person name="Sutton G.G."/>
            <person name="Venter J.C."/>
            <person name="Wang Z."/>
            <person name="Woodage T."/>
            <person name="Zheng X.H."/>
            <person name="Zhong F."/>
        </authorList>
    </citation>
    <scope>NUCLEOTIDE SEQUENCE [LARGE SCALE GENOMIC DNA]</scope>
    <source>
        <strain>BN</strain>
        <strain evidence="2">Sprague-Dawley</strain>
    </source>
</reference>
<dbReference type="AlphaFoldDB" id="A6HC25"/>
<organism evidence="1 2">
    <name type="scientific">Rattus norvegicus</name>
    <name type="common">Rat</name>
    <dbReference type="NCBI Taxonomy" id="10116"/>
    <lineage>
        <taxon>Eukaryota</taxon>
        <taxon>Metazoa</taxon>
        <taxon>Chordata</taxon>
        <taxon>Craniata</taxon>
        <taxon>Vertebrata</taxon>
        <taxon>Euteleostomi</taxon>
        <taxon>Mammalia</taxon>
        <taxon>Eutheria</taxon>
        <taxon>Euarchontoglires</taxon>
        <taxon>Glires</taxon>
        <taxon>Rodentia</taxon>
        <taxon>Myomorpha</taxon>
        <taxon>Muroidea</taxon>
        <taxon>Muridae</taxon>
        <taxon>Murinae</taxon>
        <taxon>Rattus</taxon>
    </lineage>
</organism>
<dbReference type="EMBL" id="CH473947">
    <property type="protein sequence ID" value="EDM03580.1"/>
    <property type="molecule type" value="Genomic_DNA"/>
</dbReference>
<gene>
    <name evidence="1" type="ORF">rCG_62382</name>
</gene>
<evidence type="ECO:0000313" key="2">
    <source>
        <dbReference type="Proteomes" id="UP000234681"/>
    </source>
</evidence>